<proteinExistence type="predicted"/>
<dbReference type="Proteomes" id="UP001153321">
    <property type="component" value="Chromosome 20"/>
</dbReference>
<feature type="coiled-coil region" evidence="1">
    <location>
        <begin position="78"/>
        <end position="105"/>
    </location>
</feature>
<feature type="signal peptide" evidence="2">
    <location>
        <begin position="1"/>
        <end position="22"/>
    </location>
</feature>
<evidence type="ECO:0000256" key="1">
    <source>
        <dbReference type="SAM" id="Coils"/>
    </source>
</evidence>
<feature type="chain" id="PRO_5040156584" evidence="2">
    <location>
        <begin position="23"/>
        <end position="281"/>
    </location>
</feature>
<dbReference type="AlphaFoldDB" id="A0A9P0I569"/>
<protein>
    <submittedName>
        <fullName evidence="3">Uncharacterized protein</fullName>
    </submittedName>
</protein>
<evidence type="ECO:0000313" key="4">
    <source>
        <dbReference type="Proteomes" id="UP001153321"/>
    </source>
</evidence>
<accession>A0A9P0I569</accession>
<name>A0A9P0I569_SPOLI</name>
<dbReference type="EMBL" id="LR824551">
    <property type="protein sequence ID" value="CAH1640379.1"/>
    <property type="molecule type" value="Genomic_DNA"/>
</dbReference>
<evidence type="ECO:0000313" key="3">
    <source>
        <dbReference type="EMBL" id="CAH1640379.1"/>
    </source>
</evidence>
<keyword evidence="1" id="KW-0175">Coiled coil</keyword>
<keyword evidence="2" id="KW-0732">Signal</keyword>
<reference evidence="3" key="1">
    <citation type="submission" date="2022-02" db="EMBL/GenBank/DDBJ databases">
        <authorList>
            <person name="King R."/>
        </authorList>
    </citation>
    <scope>NUCLEOTIDE SEQUENCE</scope>
</reference>
<gene>
    <name evidence="3" type="ORF">SPLIT_LOCUS5735</name>
</gene>
<keyword evidence="4" id="KW-1185">Reference proteome</keyword>
<sequence length="281" mass="29196">MVTWLIKIKVLYFVLFVAAVTASPLPEDDGSDAVEMIVNGVPNGAPLEISDIVDIKLKEHVDGEVVAASNLLHPYSAVGIAEAQAAAAEAAVAEANKEVEFVDNADVLDVQHVPIGGRPVPESVALPALVAPEVVAEPAAPATPEIIVPEPVVMPSPVAPEVVVPEPVVIPSPVAPELVVPEPVVMPSPVAPEVVVPEPVVMPSPVAPEVVIPEPVVMPSPVAPAFEEAPVAAAYNGEVYNDGLVQVQYNGPAEPGMFSTIQSWFNVVLNYFSSEAPATSH</sequence>
<organism evidence="3 4">
    <name type="scientific">Spodoptera littoralis</name>
    <name type="common">Egyptian cotton leafworm</name>
    <dbReference type="NCBI Taxonomy" id="7109"/>
    <lineage>
        <taxon>Eukaryota</taxon>
        <taxon>Metazoa</taxon>
        <taxon>Ecdysozoa</taxon>
        <taxon>Arthropoda</taxon>
        <taxon>Hexapoda</taxon>
        <taxon>Insecta</taxon>
        <taxon>Pterygota</taxon>
        <taxon>Neoptera</taxon>
        <taxon>Endopterygota</taxon>
        <taxon>Lepidoptera</taxon>
        <taxon>Glossata</taxon>
        <taxon>Ditrysia</taxon>
        <taxon>Noctuoidea</taxon>
        <taxon>Noctuidae</taxon>
        <taxon>Amphipyrinae</taxon>
        <taxon>Spodoptera</taxon>
    </lineage>
</organism>
<evidence type="ECO:0000256" key="2">
    <source>
        <dbReference type="SAM" id="SignalP"/>
    </source>
</evidence>